<sequence length="175" mass="19024">MGAGCTGLPLLRCRKTAHVAAALRTGRTARVVAAPQKGKRATHTAAAPWTGAGHMRLLLLGLRQAAHGADAPWTRARRSHVCPRRILFQGFPKVWTESVKTIHPLPMMESYPSRVWGSLPRGILFRRPGFKSLFGCHLWGPAPAGPGVPKCVDGVGEEGMTRRQRSVDQQPSQVL</sequence>
<comment type="caution">
    <text evidence="1">The sequence shown here is derived from an EMBL/GenBank/DDBJ whole genome shotgun (WGS) entry which is preliminary data.</text>
</comment>
<dbReference type="EMBL" id="JABWUV010000010">
    <property type="protein sequence ID" value="KAF6324958.1"/>
    <property type="molecule type" value="Genomic_DNA"/>
</dbReference>
<protein>
    <submittedName>
        <fullName evidence="1">Uncharacterized protein</fullName>
    </submittedName>
</protein>
<evidence type="ECO:0000313" key="1">
    <source>
        <dbReference type="EMBL" id="KAF6324958.1"/>
    </source>
</evidence>
<gene>
    <name evidence="1" type="ORF">mMyoMyo1_008394</name>
</gene>
<accession>A0A7J7VIW5</accession>
<evidence type="ECO:0000313" key="2">
    <source>
        <dbReference type="Proteomes" id="UP000527355"/>
    </source>
</evidence>
<dbReference type="Proteomes" id="UP000527355">
    <property type="component" value="Unassembled WGS sequence"/>
</dbReference>
<keyword evidence="2" id="KW-1185">Reference proteome</keyword>
<name>A0A7J7VIW5_MYOMY</name>
<proteinExistence type="predicted"/>
<dbReference type="AlphaFoldDB" id="A0A7J7VIW5"/>
<organism evidence="1 2">
    <name type="scientific">Myotis myotis</name>
    <name type="common">Greater mouse-eared bat</name>
    <name type="synonym">Vespertilio myotis</name>
    <dbReference type="NCBI Taxonomy" id="51298"/>
    <lineage>
        <taxon>Eukaryota</taxon>
        <taxon>Metazoa</taxon>
        <taxon>Chordata</taxon>
        <taxon>Craniata</taxon>
        <taxon>Vertebrata</taxon>
        <taxon>Euteleostomi</taxon>
        <taxon>Mammalia</taxon>
        <taxon>Eutheria</taxon>
        <taxon>Laurasiatheria</taxon>
        <taxon>Chiroptera</taxon>
        <taxon>Yangochiroptera</taxon>
        <taxon>Vespertilionidae</taxon>
        <taxon>Myotis</taxon>
    </lineage>
</organism>
<reference evidence="1 2" key="1">
    <citation type="journal article" date="2020" name="Nature">
        <title>Six reference-quality genomes reveal evolution of bat adaptations.</title>
        <authorList>
            <person name="Jebb D."/>
            <person name="Huang Z."/>
            <person name="Pippel M."/>
            <person name="Hughes G.M."/>
            <person name="Lavrichenko K."/>
            <person name="Devanna P."/>
            <person name="Winkler S."/>
            <person name="Jermiin L.S."/>
            <person name="Skirmuntt E.C."/>
            <person name="Katzourakis A."/>
            <person name="Burkitt-Gray L."/>
            <person name="Ray D.A."/>
            <person name="Sullivan K.A.M."/>
            <person name="Roscito J.G."/>
            <person name="Kirilenko B.M."/>
            <person name="Davalos L.M."/>
            <person name="Corthals A.P."/>
            <person name="Power M.L."/>
            <person name="Jones G."/>
            <person name="Ransome R.D."/>
            <person name="Dechmann D.K.N."/>
            <person name="Locatelli A.G."/>
            <person name="Puechmaille S.J."/>
            <person name="Fedrigo O."/>
            <person name="Jarvis E.D."/>
            <person name="Hiller M."/>
            <person name="Vernes S.C."/>
            <person name="Myers E.W."/>
            <person name="Teeling E.C."/>
        </authorList>
    </citation>
    <scope>NUCLEOTIDE SEQUENCE [LARGE SCALE GENOMIC DNA]</scope>
    <source>
        <strain evidence="1">MMyoMyo1</strain>
        <tissue evidence="1">Flight muscle</tissue>
    </source>
</reference>